<dbReference type="GO" id="GO:0008199">
    <property type="term" value="F:ferric iron binding"/>
    <property type="evidence" value="ECO:0007669"/>
    <property type="project" value="InterPro"/>
</dbReference>
<dbReference type="EMBL" id="SRHE01000025">
    <property type="protein sequence ID" value="TWW12256.1"/>
    <property type="molecule type" value="Genomic_DNA"/>
</dbReference>
<feature type="binding site" evidence="3">
    <location>
        <position position="81"/>
    </location>
    <ligand>
        <name>Fe cation</name>
        <dbReference type="ChEBI" id="CHEBI:24875"/>
    </ligand>
</feature>
<evidence type="ECO:0000256" key="2">
    <source>
        <dbReference type="ARBA" id="ARBA00023004"/>
    </source>
</evidence>
<dbReference type="Pfam" id="PF00210">
    <property type="entry name" value="Ferritin"/>
    <property type="match status" value="1"/>
</dbReference>
<keyword evidence="3" id="KW-0479">Metal-binding</keyword>
<dbReference type="PIRSF" id="PIRSF018063">
    <property type="entry name" value="Ferrtn_UCP018063"/>
    <property type="match status" value="1"/>
</dbReference>
<accession>A0A5C6MDN1</accession>
<comment type="caution">
    <text evidence="5">The sequence shown here is derived from an EMBL/GenBank/DDBJ whole genome shotgun (WGS) entry which is preliminary data.</text>
</comment>
<keyword evidence="6" id="KW-1185">Reference proteome</keyword>
<proteinExistence type="predicted"/>
<reference evidence="5 6" key="2">
    <citation type="submission" date="2019-08" db="EMBL/GenBank/DDBJ databases">
        <authorList>
            <person name="Henke P."/>
        </authorList>
    </citation>
    <scope>NUCLEOTIDE SEQUENCE [LARGE SCALE GENOMIC DNA]</scope>
    <source>
        <strain evidence="5">Phe10_nw2017</strain>
    </source>
</reference>
<dbReference type="InterPro" id="IPR008331">
    <property type="entry name" value="Ferritin_DPS_dom"/>
</dbReference>
<dbReference type="Gene3D" id="1.20.1260.10">
    <property type="match status" value="1"/>
</dbReference>
<feature type="binding site" evidence="3">
    <location>
        <position position="128"/>
    </location>
    <ligand>
        <name>Fe cation</name>
        <dbReference type="ChEBI" id="CHEBI:24875"/>
    </ligand>
</feature>
<dbReference type="InterPro" id="IPR014490">
    <property type="entry name" value="Dps-like"/>
</dbReference>
<dbReference type="CDD" id="cd00657">
    <property type="entry name" value="Ferritin_like"/>
    <property type="match status" value="1"/>
</dbReference>
<dbReference type="InterPro" id="IPR009040">
    <property type="entry name" value="Ferritin-like_diiron"/>
</dbReference>
<feature type="binding site" evidence="3">
    <location>
        <position position="45"/>
    </location>
    <ligand>
        <name>Fe cation</name>
        <dbReference type="ChEBI" id="CHEBI:24875"/>
    </ligand>
</feature>
<evidence type="ECO:0000313" key="5">
    <source>
        <dbReference type="EMBL" id="TWW12256.1"/>
    </source>
</evidence>
<name>A0A5C6MDN1_9PLAN</name>
<feature type="binding site" evidence="3">
    <location>
        <position position="160"/>
    </location>
    <ligand>
        <name>Fe cation</name>
        <dbReference type="ChEBI" id="CHEBI:24875"/>
    </ligand>
</feature>
<dbReference type="SUPFAM" id="SSF47240">
    <property type="entry name" value="Ferritin-like"/>
    <property type="match status" value="1"/>
</dbReference>
<keyword evidence="2 3" id="KW-0408">Iron</keyword>
<dbReference type="Proteomes" id="UP000321083">
    <property type="component" value="Unassembled WGS sequence"/>
</dbReference>
<dbReference type="GO" id="GO:0005829">
    <property type="term" value="C:cytosol"/>
    <property type="evidence" value="ECO:0007669"/>
    <property type="project" value="TreeGrafter"/>
</dbReference>
<feature type="binding site" evidence="3">
    <location>
        <position position="163"/>
    </location>
    <ligand>
        <name>Fe cation</name>
        <dbReference type="ChEBI" id="CHEBI:24875"/>
    </ligand>
</feature>
<evidence type="ECO:0000256" key="3">
    <source>
        <dbReference type="PIRSR" id="PIRSR018063-50"/>
    </source>
</evidence>
<dbReference type="InterPro" id="IPR009078">
    <property type="entry name" value="Ferritin-like_SF"/>
</dbReference>
<organism evidence="5 6">
    <name type="scientific">Planctomyces bekefii</name>
    <dbReference type="NCBI Taxonomy" id="1653850"/>
    <lineage>
        <taxon>Bacteria</taxon>
        <taxon>Pseudomonadati</taxon>
        <taxon>Planctomycetota</taxon>
        <taxon>Planctomycetia</taxon>
        <taxon>Planctomycetales</taxon>
        <taxon>Planctomycetaceae</taxon>
        <taxon>Planctomyces</taxon>
    </lineage>
</organism>
<dbReference type="AlphaFoldDB" id="A0A5C6MDN1"/>
<dbReference type="GO" id="GO:0006879">
    <property type="term" value="P:intracellular iron ion homeostasis"/>
    <property type="evidence" value="ECO:0007669"/>
    <property type="project" value="UniProtKB-KW"/>
</dbReference>
<dbReference type="InterPro" id="IPR012347">
    <property type="entry name" value="Ferritin-like"/>
</dbReference>
<dbReference type="PANTHER" id="PTHR30295">
    <property type="entry name" value="BACTERIOFERRITIN"/>
    <property type="match status" value="1"/>
</dbReference>
<protein>
    <submittedName>
        <fullName evidence="5">Bacterioferritin</fullName>
    </submittedName>
</protein>
<feature type="domain" description="Ferritin-like diiron" evidence="4">
    <location>
        <begin position="28"/>
        <end position="178"/>
    </location>
</feature>
<evidence type="ECO:0000313" key="6">
    <source>
        <dbReference type="Proteomes" id="UP000321083"/>
    </source>
</evidence>
<dbReference type="PANTHER" id="PTHR30295:SF1">
    <property type="entry name" value="DNA PROTECTION DURING STARVATION PROTEIN"/>
    <property type="match status" value="1"/>
</dbReference>
<keyword evidence="1" id="KW-0409">Iron storage</keyword>
<dbReference type="GO" id="GO:0020037">
    <property type="term" value="F:heme binding"/>
    <property type="evidence" value="ECO:0007669"/>
    <property type="project" value="TreeGrafter"/>
</dbReference>
<gene>
    <name evidence="5" type="ORF">E3A20_02550</name>
</gene>
<dbReference type="GO" id="GO:0004322">
    <property type="term" value="F:ferroxidase activity"/>
    <property type="evidence" value="ECO:0007669"/>
    <property type="project" value="TreeGrafter"/>
</dbReference>
<evidence type="ECO:0000259" key="4">
    <source>
        <dbReference type="PROSITE" id="PS50905"/>
    </source>
</evidence>
<sequence>MSYEMNIAAIREGARRNIDEGAITEHYGADKADILRLLNGALATEWVCALRYTQHQIIAEGIHAEPVAKHFGAHAVQEQQHAMELATRIRQLGGHPSLNPSNFVNLSHAEYKECDSLRDMIKENLIAERIAIESYSAMIRILGSDDPTTRRMLEGILATEECHADEMASLLAFEPRERGNDPAN</sequence>
<dbReference type="PROSITE" id="PS50905">
    <property type="entry name" value="FERRITIN_LIKE"/>
    <property type="match status" value="1"/>
</dbReference>
<reference evidence="5 6" key="1">
    <citation type="submission" date="2019-08" db="EMBL/GenBank/DDBJ databases">
        <title>100 year-old enigma solved: identification of Planctomyces bekefii, the type genus and species of the phylum Planctomycetes.</title>
        <authorList>
            <person name="Svetlana D.N."/>
            <person name="Overmann J."/>
        </authorList>
    </citation>
    <scope>NUCLEOTIDE SEQUENCE [LARGE SCALE GENOMIC DNA]</scope>
    <source>
        <strain evidence="5">Phe10_nw2017</strain>
    </source>
</reference>
<evidence type="ECO:0000256" key="1">
    <source>
        <dbReference type="ARBA" id="ARBA00022434"/>
    </source>
</evidence>